<feature type="binding site" evidence="14">
    <location>
        <begin position="83"/>
        <end position="84"/>
    </location>
    <ligand>
        <name>NAD(+)</name>
        <dbReference type="ChEBI" id="CHEBI:57540"/>
    </ligand>
</feature>
<dbReference type="GO" id="GO:0006281">
    <property type="term" value="P:DNA repair"/>
    <property type="evidence" value="ECO:0007669"/>
    <property type="project" value="UniProtKB-KW"/>
</dbReference>
<keyword evidence="11 14" id="KW-0234">DNA repair</keyword>
<dbReference type="InterPro" id="IPR001679">
    <property type="entry name" value="DNA_ligase"/>
</dbReference>
<keyword evidence="7 14" id="KW-0227">DNA damage</keyword>
<proteinExistence type="inferred from homology"/>
<keyword evidence="6 14" id="KW-0479">Metal-binding</keyword>
<dbReference type="SUPFAM" id="SSF56091">
    <property type="entry name" value="DNA ligase/mRNA capping enzyme, catalytic domain"/>
    <property type="match status" value="1"/>
</dbReference>
<feature type="binding site" evidence="14">
    <location>
        <position position="116"/>
    </location>
    <ligand>
        <name>NAD(+)</name>
        <dbReference type="ChEBI" id="CHEBI:57540"/>
    </ligand>
</feature>
<dbReference type="EMBL" id="LNYC01000001">
    <property type="protein sequence ID" value="KTD04867.1"/>
    <property type="molecule type" value="Genomic_DNA"/>
</dbReference>
<feature type="binding site" evidence="14">
    <location>
        <position position="317"/>
    </location>
    <ligand>
        <name>NAD(+)</name>
        <dbReference type="ChEBI" id="CHEBI:57540"/>
    </ligand>
</feature>
<dbReference type="FunFam" id="2.40.50.140:FF:000012">
    <property type="entry name" value="DNA ligase"/>
    <property type="match status" value="1"/>
</dbReference>
<dbReference type="SUPFAM" id="SSF50249">
    <property type="entry name" value="Nucleic acid-binding proteins"/>
    <property type="match status" value="1"/>
</dbReference>
<dbReference type="InterPro" id="IPR003583">
    <property type="entry name" value="Hlx-hairpin-Hlx_DNA-bd_motif"/>
</dbReference>
<feature type="binding site" evidence="14">
    <location>
        <position position="293"/>
    </location>
    <ligand>
        <name>NAD(+)</name>
        <dbReference type="ChEBI" id="CHEBI:57540"/>
    </ligand>
</feature>
<dbReference type="SMART" id="SM00532">
    <property type="entry name" value="LIGANc"/>
    <property type="match status" value="1"/>
</dbReference>
<evidence type="ECO:0000313" key="17">
    <source>
        <dbReference type="Proteomes" id="UP000054785"/>
    </source>
</evidence>
<evidence type="ECO:0000313" key="16">
    <source>
        <dbReference type="EMBL" id="KTD04867.1"/>
    </source>
</evidence>
<evidence type="ECO:0000256" key="5">
    <source>
        <dbReference type="ARBA" id="ARBA00022705"/>
    </source>
</evidence>
<dbReference type="OrthoDB" id="9759736at2"/>
<dbReference type="Pfam" id="PF03119">
    <property type="entry name" value="DNA_ligase_ZBD"/>
    <property type="match status" value="1"/>
</dbReference>
<evidence type="ECO:0000256" key="2">
    <source>
        <dbReference type="ARBA" id="ARBA00012722"/>
    </source>
</evidence>
<dbReference type="FunFam" id="3.30.470.30:FF:000001">
    <property type="entry name" value="DNA ligase"/>
    <property type="match status" value="1"/>
</dbReference>
<dbReference type="FunFam" id="1.10.150.20:FF:000006">
    <property type="entry name" value="DNA ligase"/>
    <property type="match status" value="1"/>
</dbReference>
<evidence type="ECO:0000256" key="4">
    <source>
        <dbReference type="ARBA" id="ARBA00022598"/>
    </source>
</evidence>
<dbReference type="Proteomes" id="UP000054785">
    <property type="component" value="Unassembled WGS sequence"/>
</dbReference>
<evidence type="ECO:0000256" key="7">
    <source>
        <dbReference type="ARBA" id="ARBA00022763"/>
    </source>
</evidence>
<feature type="binding site" evidence="14">
    <location>
        <position position="176"/>
    </location>
    <ligand>
        <name>NAD(+)</name>
        <dbReference type="ChEBI" id="CHEBI:57540"/>
    </ligand>
</feature>
<dbReference type="InterPro" id="IPR018239">
    <property type="entry name" value="DNA_ligase_AS"/>
</dbReference>
<dbReference type="InterPro" id="IPR001357">
    <property type="entry name" value="BRCT_dom"/>
</dbReference>
<dbReference type="PANTHER" id="PTHR23389">
    <property type="entry name" value="CHROMOSOME TRANSMISSION FIDELITY FACTOR 18"/>
    <property type="match status" value="1"/>
</dbReference>
<feature type="active site" description="N6-AMP-lysine intermediate" evidence="14">
    <location>
        <position position="118"/>
    </location>
</feature>
<evidence type="ECO:0000256" key="12">
    <source>
        <dbReference type="ARBA" id="ARBA00034005"/>
    </source>
</evidence>
<dbReference type="PIRSF" id="PIRSF001604">
    <property type="entry name" value="LigA"/>
    <property type="match status" value="1"/>
</dbReference>
<dbReference type="GO" id="GO:0003911">
    <property type="term" value="F:DNA ligase (NAD+) activity"/>
    <property type="evidence" value="ECO:0007669"/>
    <property type="project" value="UniProtKB-UniRule"/>
</dbReference>
<dbReference type="Gene3D" id="1.10.287.610">
    <property type="entry name" value="Helix hairpin bin"/>
    <property type="match status" value="1"/>
</dbReference>
<evidence type="ECO:0000256" key="13">
    <source>
        <dbReference type="ARBA" id="ARBA00060881"/>
    </source>
</evidence>
<dbReference type="NCBIfam" id="NF005932">
    <property type="entry name" value="PRK07956.1"/>
    <property type="match status" value="1"/>
</dbReference>
<dbReference type="GO" id="GO:0003677">
    <property type="term" value="F:DNA binding"/>
    <property type="evidence" value="ECO:0007669"/>
    <property type="project" value="InterPro"/>
</dbReference>
<feature type="binding site" evidence="14">
    <location>
        <position position="414"/>
    </location>
    <ligand>
        <name>Zn(2+)</name>
        <dbReference type="ChEBI" id="CHEBI:29105"/>
    </ligand>
</feature>
<dbReference type="EC" id="6.5.1.2" evidence="2 14"/>
<name>A0A0W0UA83_9GAMM</name>
<keyword evidence="17" id="KW-1185">Reference proteome</keyword>
<comment type="similarity">
    <text evidence="13 14">Belongs to the NAD-dependent DNA ligase family. LigA subfamily.</text>
</comment>
<dbReference type="Gene3D" id="3.30.470.30">
    <property type="entry name" value="DNA ligase/mRNA capping enzyme"/>
    <property type="match status" value="1"/>
</dbReference>
<dbReference type="PANTHER" id="PTHR23389:SF9">
    <property type="entry name" value="DNA LIGASE"/>
    <property type="match status" value="1"/>
</dbReference>
<dbReference type="InterPro" id="IPR004150">
    <property type="entry name" value="NAD_DNA_ligase_OB"/>
</dbReference>
<keyword evidence="9 14" id="KW-0460">Magnesium</keyword>
<dbReference type="SUPFAM" id="SSF47781">
    <property type="entry name" value="RuvA domain 2-like"/>
    <property type="match status" value="1"/>
</dbReference>
<dbReference type="SUPFAM" id="SSF52113">
    <property type="entry name" value="BRCT domain"/>
    <property type="match status" value="1"/>
</dbReference>
<evidence type="ECO:0000256" key="1">
    <source>
        <dbReference type="ARBA" id="ARBA00004067"/>
    </source>
</evidence>
<comment type="caution">
    <text evidence="14">Lacks conserved residue(s) required for the propagation of feature annotation.</text>
</comment>
<dbReference type="InterPro" id="IPR010994">
    <property type="entry name" value="RuvA_2-like"/>
</dbReference>
<dbReference type="InterPro" id="IPR013840">
    <property type="entry name" value="DNAligase_N"/>
</dbReference>
<evidence type="ECO:0000256" key="9">
    <source>
        <dbReference type="ARBA" id="ARBA00022842"/>
    </source>
</evidence>
<reference evidence="16 17" key="1">
    <citation type="submission" date="2015-11" db="EMBL/GenBank/DDBJ databases">
        <title>Genomic analysis of 38 Legionella species identifies large and diverse effector repertoires.</title>
        <authorList>
            <person name="Burstein D."/>
            <person name="Amaro F."/>
            <person name="Zusman T."/>
            <person name="Lifshitz Z."/>
            <person name="Cohen O."/>
            <person name="Gilbert J.A."/>
            <person name="Pupko T."/>
            <person name="Shuman H.A."/>
            <person name="Segal G."/>
        </authorList>
    </citation>
    <scope>NUCLEOTIDE SEQUENCE [LARGE SCALE GENOMIC DNA]</scope>
    <source>
        <strain evidence="16 17">ATCC 49504</strain>
    </source>
</reference>
<dbReference type="Pfam" id="PF12826">
    <property type="entry name" value="HHH_2"/>
    <property type="match status" value="1"/>
</dbReference>
<dbReference type="InterPro" id="IPR036420">
    <property type="entry name" value="BRCT_dom_sf"/>
</dbReference>
<dbReference type="FunFam" id="1.10.287.610:FF:000002">
    <property type="entry name" value="DNA ligase"/>
    <property type="match status" value="1"/>
</dbReference>
<dbReference type="Pfam" id="PF03120">
    <property type="entry name" value="OB_DNA_ligase"/>
    <property type="match status" value="1"/>
</dbReference>
<comment type="caution">
    <text evidence="16">The sequence shown here is derived from an EMBL/GenBank/DDBJ whole genome shotgun (WGS) entry which is preliminary data.</text>
</comment>
<dbReference type="Gene3D" id="3.40.50.10190">
    <property type="entry name" value="BRCT domain"/>
    <property type="match status" value="1"/>
</dbReference>
<dbReference type="Pfam" id="PF14520">
    <property type="entry name" value="HHH_5"/>
    <property type="match status" value="1"/>
</dbReference>
<dbReference type="STRING" id="45065.Lgee_0051"/>
<dbReference type="InterPro" id="IPR033136">
    <property type="entry name" value="DNA_ligase_CS"/>
</dbReference>
<dbReference type="InterPro" id="IPR041663">
    <property type="entry name" value="DisA/LigA_HHH"/>
</dbReference>
<evidence type="ECO:0000256" key="3">
    <source>
        <dbReference type="ARBA" id="ARBA00013308"/>
    </source>
</evidence>
<keyword evidence="5 14" id="KW-0235">DNA replication</keyword>
<evidence type="ECO:0000256" key="14">
    <source>
        <dbReference type="HAMAP-Rule" id="MF_01588"/>
    </source>
</evidence>
<evidence type="ECO:0000256" key="8">
    <source>
        <dbReference type="ARBA" id="ARBA00022833"/>
    </source>
</evidence>
<dbReference type="Pfam" id="PF01653">
    <property type="entry name" value="DNA_ligase_aden"/>
    <property type="match status" value="1"/>
</dbReference>
<dbReference type="InterPro" id="IPR012340">
    <property type="entry name" value="NA-bd_OB-fold"/>
</dbReference>
<dbReference type="RefSeq" id="WP_028387196.1">
    <property type="nucleotide sequence ID" value="NZ_CAAAHN010000003.1"/>
</dbReference>
<dbReference type="CDD" id="cd17748">
    <property type="entry name" value="BRCT_DNA_ligase_like"/>
    <property type="match status" value="1"/>
</dbReference>
<dbReference type="PROSITE" id="PS01055">
    <property type="entry name" value="DNA_LIGASE_N1"/>
    <property type="match status" value="1"/>
</dbReference>
<comment type="function">
    <text evidence="1 14">DNA ligase that catalyzes the formation of phosphodiester linkages between 5'-phosphoryl and 3'-hydroxyl groups in double-stranded DNA using NAD as a coenzyme and as the energy source for the reaction. It is essential for DNA replication and repair of damaged DNA.</text>
</comment>
<organism evidence="16 17">
    <name type="scientific">Legionella geestiana</name>
    <dbReference type="NCBI Taxonomy" id="45065"/>
    <lineage>
        <taxon>Bacteria</taxon>
        <taxon>Pseudomonadati</taxon>
        <taxon>Pseudomonadota</taxon>
        <taxon>Gammaproteobacteria</taxon>
        <taxon>Legionellales</taxon>
        <taxon>Legionellaceae</taxon>
        <taxon>Legionella</taxon>
    </lineage>
</organism>
<feature type="binding site" evidence="14">
    <location>
        <position position="411"/>
    </location>
    <ligand>
        <name>Zn(2+)</name>
        <dbReference type="ChEBI" id="CHEBI:29105"/>
    </ligand>
</feature>
<dbReference type="PATRIC" id="fig|45065.4.peg.53"/>
<evidence type="ECO:0000256" key="15">
    <source>
        <dbReference type="RuleBase" id="RU000618"/>
    </source>
</evidence>
<dbReference type="GO" id="GO:0046872">
    <property type="term" value="F:metal ion binding"/>
    <property type="evidence" value="ECO:0007669"/>
    <property type="project" value="UniProtKB-KW"/>
</dbReference>
<dbReference type="HAMAP" id="MF_01588">
    <property type="entry name" value="DNA_ligase_A"/>
    <property type="match status" value="1"/>
</dbReference>
<comment type="catalytic activity">
    <reaction evidence="12 14 15">
        <text>NAD(+) + (deoxyribonucleotide)n-3'-hydroxyl + 5'-phospho-(deoxyribonucleotide)m = (deoxyribonucleotide)n+m + AMP + beta-nicotinamide D-nucleotide.</text>
        <dbReference type="EC" id="6.5.1.2"/>
    </reaction>
</comment>
<dbReference type="Gene3D" id="1.10.150.20">
    <property type="entry name" value="5' to 3' exonuclease, C-terminal subdomain"/>
    <property type="match status" value="2"/>
</dbReference>
<dbReference type="PROSITE" id="PS01056">
    <property type="entry name" value="DNA_LIGASE_N2"/>
    <property type="match status" value="1"/>
</dbReference>
<dbReference type="Gene3D" id="2.40.50.140">
    <property type="entry name" value="Nucleic acid-binding proteins"/>
    <property type="match status" value="1"/>
</dbReference>
<comment type="cofactor">
    <cofactor evidence="14">
        <name>Mg(2+)</name>
        <dbReference type="ChEBI" id="CHEBI:18420"/>
    </cofactor>
    <cofactor evidence="14">
        <name>Mn(2+)</name>
        <dbReference type="ChEBI" id="CHEBI:29035"/>
    </cofactor>
</comment>
<sequence>MNTDITPATLEALRERLRRFDYHYYVLDNPLVPDAEYDRDYRALEALERSHPEWITPDSPTQRVSGRAADGFETFRHRVPMLSLSNVFTEEELRAFMRRLSEQLETPDTELAFACEPKLDGLAVNLVYEEGLLTHAATRGDGQEGEDVTANIRTIPAIPLRLLTTTPPAYIEVRGEVFMPLNGFNAFNAAATVAGEKTFANPRNAAAGSLRQLNPAITAKRPLSLYCYGVGACEGFVLPNSHLQQLALLKDWGFPVSSLIKPARGLEGCTAYYDAMLASRDSLPFDIDGVVYKLDSARLQREMGFVARAPRFACAHKFPATEESTRLLGVDFQVGRTGALTPVARLEPVSVGGVTVSNATLHNMDEITRKDIRIYDTVIIRRAGDVIPEVVAVIHERRPPDARAVTLPSVCPVCGSEVEHIPGEAVARCSGGLFCPAQLARSVWHFASRKAMAIDGLGSVVIEHLISSGLLKDVADLYGLTQENLESLPRMAEKSAKKLLKSIADSRKTTFSRFLYALGIREIGESSARLLATHFADVDALSCATEEDLMRIPDIGPAGAEHVLHFFAEAHNQNVIRKLLDAGVHWPPPVINAPVENHAFSGKTVVLTGTLNAMGREDAKARLLACGAKVSGSVSAKTDFVVAGSEAGSKLEKALALGVQVLDEAVFLAMLNGDSA</sequence>
<protein>
    <recommendedName>
        <fullName evidence="3 14">DNA ligase</fullName>
        <ecNumber evidence="2 14">6.5.1.2</ecNumber>
    </recommendedName>
    <alternativeName>
        <fullName evidence="14">Polydeoxyribonucleotide synthase [NAD(+)]</fullName>
    </alternativeName>
</protein>
<dbReference type="Gene3D" id="6.20.10.30">
    <property type="match status" value="1"/>
</dbReference>
<dbReference type="Pfam" id="PF00533">
    <property type="entry name" value="BRCT"/>
    <property type="match status" value="1"/>
</dbReference>
<dbReference type="InterPro" id="IPR004149">
    <property type="entry name" value="Znf_DNAligase_C4"/>
</dbReference>
<feature type="binding site" evidence="14">
    <location>
        <begin position="34"/>
        <end position="38"/>
    </location>
    <ligand>
        <name>NAD(+)</name>
        <dbReference type="ChEBI" id="CHEBI:57540"/>
    </ligand>
</feature>
<dbReference type="GO" id="GO:0006260">
    <property type="term" value="P:DNA replication"/>
    <property type="evidence" value="ECO:0007669"/>
    <property type="project" value="UniProtKB-KW"/>
</dbReference>
<keyword evidence="14" id="KW-0464">Manganese</keyword>
<dbReference type="CDD" id="cd00114">
    <property type="entry name" value="LIGANc"/>
    <property type="match status" value="1"/>
</dbReference>
<feature type="binding site" evidence="14">
    <location>
        <position position="139"/>
    </location>
    <ligand>
        <name>NAD(+)</name>
        <dbReference type="ChEBI" id="CHEBI:57540"/>
    </ligand>
</feature>
<keyword evidence="4 14" id="KW-0436">Ligase</keyword>
<evidence type="ECO:0000256" key="10">
    <source>
        <dbReference type="ARBA" id="ARBA00023027"/>
    </source>
</evidence>
<dbReference type="PROSITE" id="PS50172">
    <property type="entry name" value="BRCT"/>
    <property type="match status" value="1"/>
</dbReference>
<dbReference type="SMART" id="SM00278">
    <property type="entry name" value="HhH1"/>
    <property type="match status" value="4"/>
</dbReference>
<dbReference type="GO" id="GO:0005829">
    <property type="term" value="C:cytosol"/>
    <property type="evidence" value="ECO:0007669"/>
    <property type="project" value="TreeGrafter"/>
</dbReference>
<evidence type="ECO:0000256" key="11">
    <source>
        <dbReference type="ARBA" id="ARBA00023204"/>
    </source>
</evidence>
<dbReference type="NCBIfam" id="TIGR00575">
    <property type="entry name" value="dnlj"/>
    <property type="match status" value="1"/>
</dbReference>
<gene>
    <name evidence="14" type="primary">ligA</name>
    <name evidence="16" type="ORF">Lgee_0051</name>
</gene>
<keyword evidence="8 14" id="KW-0862">Zinc</keyword>
<feature type="binding site" evidence="14">
    <location>
        <position position="435"/>
    </location>
    <ligand>
        <name>Zn(2+)</name>
        <dbReference type="ChEBI" id="CHEBI:29105"/>
    </ligand>
</feature>
<evidence type="ECO:0000256" key="6">
    <source>
        <dbReference type="ARBA" id="ARBA00022723"/>
    </source>
</evidence>
<dbReference type="InterPro" id="IPR013839">
    <property type="entry name" value="DNAligase_adenylation"/>
</dbReference>
<dbReference type="AlphaFoldDB" id="A0A0W0UA83"/>
<accession>A0A0W0UA83</accession>
<dbReference type="FunFam" id="1.10.150.20:FF:000007">
    <property type="entry name" value="DNA ligase"/>
    <property type="match status" value="1"/>
</dbReference>
<keyword evidence="10 14" id="KW-0520">NAD</keyword>
<dbReference type="SMART" id="SM00292">
    <property type="entry name" value="BRCT"/>
    <property type="match status" value="1"/>
</dbReference>